<keyword evidence="4" id="KW-0804">Transcription</keyword>
<evidence type="ECO:0000313" key="8">
    <source>
        <dbReference type="Proteomes" id="UP000224567"/>
    </source>
</evidence>
<comment type="caution">
    <text evidence="7">The sequence shown here is derived from an EMBL/GenBank/DDBJ whole genome shotgun (WGS) entry which is preliminary data.</text>
</comment>
<dbReference type="SMART" id="SM00432">
    <property type="entry name" value="MADS"/>
    <property type="match status" value="1"/>
</dbReference>
<gene>
    <name evidence="7" type="ORF">CQW23_01222</name>
</gene>
<dbReference type="SUPFAM" id="SSF55455">
    <property type="entry name" value="SRF-like"/>
    <property type="match status" value="1"/>
</dbReference>
<name>A0A2G2XN34_CAPBA</name>
<dbReference type="InterPro" id="IPR036879">
    <property type="entry name" value="TF_MADSbox_sf"/>
</dbReference>
<dbReference type="Proteomes" id="UP000224567">
    <property type="component" value="Unassembled WGS sequence"/>
</dbReference>
<evidence type="ECO:0000256" key="4">
    <source>
        <dbReference type="ARBA" id="ARBA00023163"/>
    </source>
</evidence>
<evidence type="ECO:0000256" key="1">
    <source>
        <dbReference type="ARBA" id="ARBA00004123"/>
    </source>
</evidence>
<organism evidence="7 8">
    <name type="scientific">Capsicum baccatum</name>
    <name type="common">Peruvian pepper</name>
    <dbReference type="NCBI Taxonomy" id="33114"/>
    <lineage>
        <taxon>Eukaryota</taxon>
        <taxon>Viridiplantae</taxon>
        <taxon>Streptophyta</taxon>
        <taxon>Embryophyta</taxon>
        <taxon>Tracheophyta</taxon>
        <taxon>Spermatophyta</taxon>
        <taxon>Magnoliopsida</taxon>
        <taxon>eudicotyledons</taxon>
        <taxon>Gunneridae</taxon>
        <taxon>Pentapetalae</taxon>
        <taxon>asterids</taxon>
        <taxon>lamiids</taxon>
        <taxon>Solanales</taxon>
        <taxon>Solanaceae</taxon>
        <taxon>Solanoideae</taxon>
        <taxon>Capsiceae</taxon>
        <taxon>Capsicum</taxon>
    </lineage>
</organism>
<reference evidence="8" key="2">
    <citation type="journal article" date="2017" name="J. Anim. Genet.">
        <title>Multiple reference genome sequences of hot pepper reveal the massive evolution of plant disease resistance genes by retroduplication.</title>
        <authorList>
            <person name="Kim S."/>
            <person name="Park J."/>
            <person name="Yeom S.-I."/>
            <person name="Kim Y.-M."/>
            <person name="Seo E."/>
            <person name="Kim K.-T."/>
            <person name="Kim M.-S."/>
            <person name="Lee J.M."/>
            <person name="Cheong K."/>
            <person name="Shin H.-S."/>
            <person name="Kim S.-B."/>
            <person name="Han K."/>
            <person name="Lee J."/>
            <person name="Park M."/>
            <person name="Lee H.-A."/>
            <person name="Lee H.-Y."/>
            <person name="Lee Y."/>
            <person name="Oh S."/>
            <person name="Lee J.H."/>
            <person name="Choi E."/>
            <person name="Choi E."/>
            <person name="Lee S.E."/>
            <person name="Jeon J."/>
            <person name="Kim H."/>
            <person name="Choi G."/>
            <person name="Song H."/>
            <person name="Lee J."/>
            <person name="Lee S.-C."/>
            <person name="Kwon J.-K."/>
            <person name="Lee H.-Y."/>
            <person name="Koo N."/>
            <person name="Hong Y."/>
            <person name="Kim R.W."/>
            <person name="Kang W.-H."/>
            <person name="Huh J.H."/>
            <person name="Kang B.-C."/>
            <person name="Yang T.-J."/>
            <person name="Lee Y.-H."/>
            <person name="Bennetzen J.L."/>
            <person name="Choi D."/>
        </authorList>
    </citation>
    <scope>NUCLEOTIDE SEQUENCE [LARGE SCALE GENOMIC DNA]</scope>
    <source>
        <strain evidence="8">cv. PBC81</strain>
    </source>
</reference>
<keyword evidence="2" id="KW-0805">Transcription regulation</keyword>
<dbReference type="Pfam" id="PF00319">
    <property type="entry name" value="SRF-TF"/>
    <property type="match status" value="1"/>
</dbReference>
<dbReference type="Gene3D" id="3.40.1810.10">
    <property type="entry name" value="Transcription factor, MADS-box"/>
    <property type="match status" value="1"/>
</dbReference>
<sequence length="555" mass="61747">MGRKKVKLAFIENINERKSSYKKRQKGFIKKAHELETLCNVEMAAIICSPYHIEPKVIPNNDVAINTFTKFRELPEFKQSKNMVTQKKFTEERKVKLEEQLRKIRKENRVKDLTNKMYEMLNGKYTQVCMSSNNLNDLYYVINKNIKKVSEMMKGQGGGESSTSNYQQPTIGPMVPSGSIFEGPKDPLLYPTGTPVLLVPLVDPLIIPSGDNFERPRAPLLDSDVASMEMIPSEASSLVPLAYTSQVSQPQINPSMSLPLMDASVPMNNNENYSVGFPTSPPLSEMLDWNDDIIKPVRKIKTRGNFYVPPKDNMDRVRLAHGVQTWSRVATSNRYQGVPLVLANLSSGSNRIPVASSSVPAPKDATSAFMLPLIARSLKYLLILSMVSEMMKGQGGGESSTSNYQQPTIGPMVPSGSIFEGPRDPLLYPTGTPVLVVPLVDPLIIPSRDNFERPRAPLLDSDVASMEMIPSEASSLVPLAYTSQVSQPQINPSMSLPLMDASVPMNNNENYSVGFPTSPPLSEMLDWNDDIVTLLEDPYFNNISFQDRRNGNNNF</sequence>
<dbReference type="EMBL" id="MLFT02000001">
    <property type="protein sequence ID" value="PHT58859.1"/>
    <property type="molecule type" value="Genomic_DNA"/>
</dbReference>
<dbReference type="PANTHER" id="PTHR48019">
    <property type="entry name" value="SERUM RESPONSE FACTOR HOMOLOG"/>
    <property type="match status" value="1"/>
</dbReference>
<dbReference type="AlphaFoldDB" id="A0A2G2XN34"/>
<dbReference type="PROSITE" id="PS50066">
    <property type="entry name" value="MADS_BOX_2"/>
    <property type="match status" value="1"/>
</dbReference>
<evidence type="ECO:0000256" key="5">
    <source>
        <dbReference type="ARBA" id="ARBA00023242"/>
    </source>
</evidence>
<keyword evidence="3" id="KW-0238">DNA-binding</keyword>
<dbReference type="CDD" id="cd00266">
    <property type="entry name" value="MADS_SRF_like"/>
    <property type="match status" value="1"/>
</dbReference>
<dbReference type="InterPro" id="IPR002100">
    <property type="entry name" value="TF_MADSbox"/>
</dbReference>
<evidence type="ECO:0000256" key="2">
    <source>
        <dbReference type="ARBA" id="ARBA00023015"/>
    </source>
</evidence>
<evidence type="ECO:0000259" key="6">
    <source>
        <dbReference type="PROSITE" id="PS50066"/>
    </source>
</evidence>
<evidence type="ECO:0000313" key="7">
    <source>
        <dbReference type="EMBL" id="PHT58859.1"/>
    </source>
</evidence>
<dbReference type="InterPro" id="IPR050142">
    <property type="entry name" value="MADS-box/MEF2_TF"/>
</dbReference>
<feature type="domain" description="MADS-box" evidence="6">
    <location>
        <begin position="1"/>
        <end position="49"/>
    </location>
</feature>
<dbReference type="PRINTS" id="PR00404">
    <property type="entry name" value="MADSDOMAIN"/>
</dbReference>
<dbReference type="GO" id="GO:0045944">
    <property type="term" value="P:positive regulation of transcription by RNA polymerase II"/>
    <property type="evidence" value="ECO:0007669"/>
    <property type="project" value="InterPro"/>
</dbReference>
<dbReference type="GO" id="GO:0046983">
    <property type="term" value="F:protein dimerization activity"/>
    <property type="evidence" value="ECO:0007669"/>
    <property type="project" value="InterPro"/>
</dbReference>
<reference evidence="7 8" key="1">
    <citation type="journal article" date="2017" name="Genome Biol.">
        <title>New reference genome sequences of hot pepper reveal the massive evolution of plant disease-resistance genes by retroduplication.</title>
        <authorList>
            <person name="Kim S."/>
            <person name="Park J."/>
            <person name="Yeom S.I."/>
            <person name="Kim Y.M."/>
            <person name="Seo E."/>
            <person name="Kim K.T."/>
            <person name="Kim M.S."/>
            <person name="Lee J.M."/>
            <person name="Cheong K."/>
            <person name="Shin H.S."/>
            <person name="Kim S.B."/>
            <person name="Han K."/>
            <person name="Lee J."/>
            <person name="Park M."/>
            <person name="Lee H.A."/>
            <person name="Lee H.Y."/>
            <person name="Lee Y."/>
            <person name="Oh S."/>
            <person name="Lee J.H."/>
            <person name="Choi E."/>
            <person name="Choi E."/>
            <person name="Lee S.E."/>
            <person name="Jeon J."/>
            <person name="Kim H."/>
            <person name="Choi G."/>
            <person name="Song H."/>
            <person name="Lee J."/>
            <person name="Lee S.C."/>
            <person name="Kwon J.K."/>
            <person name="Lee H.Y."/>
            <person name="Koo N."/>
            <person name="Hong Y."/>
            <person name="Kim R.W."/>
            <person name="Kang W.H."/>
            <person name="Huh J.H."/>
            <person name="Kang B.C."/>
            <person name="Yang T.J."/>
            <person name="Lee Y.H."/>
            <person name="Bennetzen J.L."/>
            <person name="Choi D."/>
        </authorList>
    </citation>
    <scope>NUCLEOTIDE SEQUENCE [LARGE SCALE GENOMIC DNA]</scope>
    <source>
        <strain evidence="8">cv. PBC81</strain>
    </source>
</reference>
<dbReference type="STRING" id="33114.A0A2G2XN34"/>
<accession>A0A2G2XN34</accession>
<comment type="subcellular location">
    <subcellularLocation>
        <location evidence="1">Nucleus</location>
    </subcellularLocation>
</comment>
<keyword evidence="5" id="KW-0539">Nucleus</keyword>
<dbReference type="GO" id="GO:0005634">
    <property type="term" value="C:nucleus"/>
    <property type="evidence" value="ECO:0007669"/>
    <property type="project" value="UniProtKB-SubCell"/>
</dbReference>
<dbReference type="GO" id="GO:0000987">
    <property type="term" value="F:cis-regulatory region sequence-specific DNA binding"/>
    <property type="evidence" value="ECO:0007669"/>
    <property type="project" value="InterPro"/>
</dbReference>
<protein>
    <recommendedName>
        <fullName evidence="6">MADS-box domain-containing protein</fullName>
    </recommendedName>
</protein>
<dbReference type="InterPro" id="IPR033897">
    <property type="entry name" value="SRF-like_MADS-box"/>
</dbReference>
<dbReference type="OrthoDB" id="1301276at2759"/>
<proteinExistence type="predicted"/>
<evidence type="ECO:0000256" key="3">
    <source>
        <dbReference type="ARBA" id="ARBA00023125"/>
    </source>
</evidence>
<dbReference type="GO" id="GO:0000981">
    <property type="term" value="F:DNA-binding transcription factor activity, RNA polymerase II-specific"/>
    <property type="evidence" value="ECO:0007669"/>
    <property type="project" value="InterPro"/>
</dbReference>
<keyword evidence="8" id="KW-1185">Reference proteome</keyword>